<dbReference type="AlphaFoldDB" id="A0A6I4HYF1"/>
<evidence type="ECO:0000313" key="2">
    <source>
        <dbReference type="Proteomes" id="UP000429232"/>
    </source>
</evidence>
<organism evidence="1 2">
    <name type="scientific">Mucilaginibacter ginkgonis</name>
    <dbReference type="NCBI Taxonomy" id="2682091"/>
    <lineage>
        <taxon>Bacteria</taxon>
        <taxon>Pseudomonadati</taxon>
        <taxon>Bacteroidota</taxon>
        <taxon>Sphingobacteriia</taxon>
        <taxon>Sphingobacteriales</taxon>
        <taxon>Sphingobacteriaceae</taxon>
        <taxon>Mucilaginibacter</taxon>
    </lineage>
</organism>
<name>A0A6I4HYF1_9SPHI</name>
<accession>A0A6I4HYF1</accession>
<evidence type="ECO:0008006" key="3">
    <source>
        <dbReference type="Google" id="ProtNLM"/>
    </source>
</evidence>
<protein>
    <recommendedName>
        <fullName evidence="3">Dolichyl-phosphate-mannose-protein mannosyltransferase</fullName>
    </recommendedName>
</protein>
<keyword evidence="2" id="KW-1185">Reference proteome</keyword>
<proteinExistence type="predicted"/>
<gene>
    <name evidence="1" type="ORF">GO620_015165</name>
</gene>
<dbReference type="RefSeq" id="WP_157524607.1">
    <property type="nucleotide sequence ID" value="NZ_CP066775.1"/>
</dbReference>
<reference evidence="1 2" key="1">
    <citation type="submission" date="2020-12" db="EMBL/GenBank/DDBJ databases">
        <title>HMF7856_wgs.fasta genome submission.</title>
        <authorList>
            <person name="Kang H."/>
            <person name="Kim H."/>
            <person name="Joh K."/>
        </authorList>
    </citation>
    <scope>NUCLEOTIDE SEQUENCE [LARGE SCALE GENOMIC DNA]</scope>
    <source>
        <strain evidence="1 2">HMF7856</strain>
    </source>
</reference>
<dbReference type="EMBL" id="CP066775">
    <property type="protein sequence ID" value="QQL49493.1"/>
    <property type="molecule type" value="Genomic_DNA"/>
</dbReference>
<sequence length="524" mass="58895">MHLSENSLVKVIFAILVLATVLAGVGIYLHPMALFPDPSRGFLVMQSMQHGNAFNTLSVPDPQNISNNVNEFISWWSPGQYLLPYAFISLFHISIGQASALTTILCEILGLFGFYQFFRQAGFTKIISIVSIAFIASQVFYFIPLVFYNGGEVLLFGFAGWFLYGCLKLRNPRNWEMVLFIILTGWIGFVCKSSFIWIYAAGLLFIWIRSSKPGLFAIRGIANGLWIAIPAVVSFAGIYFGYLSRGLTPTSEGHKTKLLWETFGFPLASPILSGFSIDEISHGLLFHPDGPMFTYTVSVFIIIALAIASVLLVKRIVKLLPSTDYSLMLVTVYVVCVLFFGWSFFRQLAISYEGRHFRIMGLLLIPGAVYLVSKLIKPYRVLFSAVWLVILHAGISFAVEGYDRNKNEEARGNTGLAQQFLDQDALDEVIRLDNTNNNAIFVFISPDLSLEIQHNRTITLEPIGPQLRVNYNDYQHCGHAGPLYIILPASYRGAKATMIWKSFEDYKGFKYTQLSDDYIMFSAK</sequence>
<evidence type="ECO:0000313" key="1">
    <source>
        <dbReference type="EMBL" id="QQL49493.1"/>
    </source>
</evidence>
<dbReference type="Proteomes" id="UP000429232">
    <property type="component" value="Chromosome"/>
</dbReference>
<dbReference type="KEGG" id="mgik:GO620_015165"/>